<feature type="region of interest" description="Disordered" evidence="1">
    <location>
        <begin position="511"/>
        <end position="572"/>
    </location>
</feature>
<dbReference type="SMART" id="SM01017">
    <property type="entry name" value="Arrestin_C"/>
    <property type="match status" value="1"/>
</dbReference>
<dbReference type="InterPro" id="IPR011021">
    <property type="entry name" value="Arrestin-like_N"/>
</dbReference>
<keyword evidence="4" id="KW-1185">Reference proteome</keyword>
<protein>
    <submittedName>
        <fullName evidence="3">Response to drug-related protein</fullName>
    </submittedName>
</protein>
<dbReference type="GeneID" id="77728207"/>
<dbReference type="GO" id="GO:0070086">
    <property type="term" value="P:ubiquitin-dependent endocytosis"/>
    <property type="evidence" value="ECO:0007669"/>
    <property type="project" value="TreeGrafter"/>
</dbReference>
<accession>A0AA38H7F0</accession>
<dbReference type="SUPFAM" id="SSF81296">
    <property type="entry name" value="E set domains"/>
    <property type="match status" value="1"/>
</dbReference>
<feature type="region of interest" description="Disordered" evidence="1">
    <location>
        <begin position="588"/>
        <end position="663"/>
    </location>
</feature>
<dbReference type="AlphaFoldDB" id="A0AA38H7F0"/>
<feature type="compositionally biased region" description="Basic and acidic residues" evidence="1">
    <location>
        <begin position="650"/>
        <end position="663"/>
    </location>
</feature>
<dbReference type="InterPro" id="IPR014756">
    <property type="entry name" value="Ig_E-set"/>
</dbReference>
<feature type="region of interest" description="Disordered" evidence="1">
    <location>
        <begin position="690"/>
        <end position="779"/>
    </location>
</feature>
<name>A0AA38H7F0_9TREE</name>
<gene>
    <name evidence="3" type="ORF">MKK02DRAFT_34728</name>
</gene>
<dbReference type="EMBL" id="JAKWFO010000008">
    <property type="protein sequence ID" value="KAI9634136.1"/>
    <property type="molecule type" value="Genomic_DNA"/>
</dbReference>
<dbReference type="Pfam" id="PF00339">
    <property type="entry name" value="Arrestin_N"/>
    <property type="match status" value="1"/>
</dbReference>
<feature type="region of interest" description="Disordered" evidence="1">
    <location>
        <begin position="824"/>
        <end position="851"/>
    </location>
</feature>
<feature type="compositionally biased region" description="Low complexity" evidence="1">
    <location>
        <begin position="592"/>
        <end position="623"/>
    </location>
</feature>
<dbReference type="GO" id="GO:0005829">
    <property type="term" value="C:cytosol"/>
    <property type="evidence" value="ECO:0007669"/>
    <property type="project" value="TreeGrafter"/>
</dbReference>
<feature type="domain" description="Arrestin C-terminal-like" evidence="2">
    <location>
        <begin position="271"/>
        <end position="469"/>
    </location>
</feature>
<dbReference type="GO" id="GO:0030674">
    <property type="term" value="F:protein-macromolecule adaptor activity"/>
    <property type="evidence" value="ECO:0007669"/>
    <property type="project" value="TreeGrafter"/>
</dbReference>
<dbReference type="InterPro" id="IPR011022">
    <property type="entry name" value="Arrestin_C-like"/>
</dbReference>
<evidence type="ECO:0000313" key="4">
    <source>
        <dbReference type="Proteomes" id="UP001164286"/>
    </source>
</evidence>
<dbReference type="Gene3D" id="2.60.40.640">
    <property type="match status" value="1"/>
</dbReference>
<feature type="compositionally biased region" description="Gly residues" evidence="1">
    <location>
        <begin position="729"/>
        <end position="748"/>
    </location>
</feature>
<comment type="caution">
    <text evidence="3">The sequence shown here is derived from an EMBL/GenBank/DDBJ whole genome shotgun (WGS) entry which is preliminary data.</text>
</comment>
<dbReference type="Proteomes" id="UP001164286">
    <property type="component" value="Unassembled WGS sequence"/>
</dbReference>
<dbReference type="Pfam" id="PF02752">
    <property type="entry name" value="Arrestin_C"/>
    <property type="match status" value="1"/>
</dbReference>
<sequence length="851" mass="90591">MFFAHHSSNYSSRPSSRPVSRPASPTRSNTRSSTLSSSSQPTSIPPHADTSDLDSYLDGPPAAGAVPAYGPYTPTSEMSWNSHMSSGANTPGGSFHGSHGGGHHAHHSLEIVLDSENLVMRGAGGDMNPAYLSGRVELDLTESMNIKEISMSLAGKAKVQFTDTVQSKSHHHTHALVHHDWSFLEGDKRHNHTLKAGHHSFPFQLMIDSALPSSIQTFAGEALIQYKLRATVVRPGFTAHNIVATKMFDLQRTYTPDALEFNQTLEIENTWPGKVMYSLTLPFKAYAAGDEIPVQVKFMPLAKGVRVTAVTSQLKEYTQVQTRHSSHSDTRVAAGCKHEFREGRAVQVSEEALKPPTHSLARWQGVQVRRASTAIGMGNAAAGPSSAVDPANMTDEEVAAAASADVMHGDDEVNTIFSIFVPPWVTPTHTVHPVTVTHKLKWSCTITNPDGHISELRCALPIIILNHSLLDEARSAGANTRALLLGETVDEAQNVDLPSYSNHVYDRVAADSGPATGYTSRSSRTPTGTHTPASATPPHSRPVSRPPSRPASPVRRESMIHDPIPGNPPRRELSFEADSELLRALGALEAHSSPSPSATPAGSRGPSRPISRRGSFTRSGRSSNVNSRPGSRAASPDRSHPSSLSGSYADDSHVRPGHGNERRSTGLAARLHLPNAFKPLKPLSARPILRNDSDASIPRNASSPALTPGGGHVSFHPKTARHDGRRLLGTGGGYFGGGGRSSGSGSGAGFHLASDSPGPGTPDGADGGDTPPAMDPISQVPCYDIALRGFASDMANGPPTYDTSNQLEETARTKSEVDLEALQRTRSDTALMDLAAGEPIDPAEEERAGHS</sequence>
<dbReference type="RefSeq" id="XP_052943913.1">
    <property type="nucleotide sequence ID" value="XM_053089002.1"/>
</dbReference>
<evidence type="ECO:0000259" key="2">
    <source>
        <dbReference type="SMART" id="SM01017"/>
    </source>
</evidence>
<feature type="compositionally biased region" description="Polar residues" evidence="1">
    <location>
        <begin position="80"/>
        <end position="91"/>
    </location>
</feature>
<feature type="region of interest" description="Disordered" evidence="1">
    <location>
        <begin position="1"/>
        <end position="62"/>
    </location>
</feature>
<feature type="compositionally biased region" description="Polar residues" evidence="1">
    <location>
        <begin position="517"/>
        <end position="534"/>
    </location>
</feature>
<dbReference type="GO" id="GO:0005886">
    <property type="term" value="C:plasma membrane"/>
    <property type="evidence" value="ECO:0007669"/>
    <property type="project" value="TreeGrafter"/>
</dbReference>
<dbReference type="GO" id="GO:0031625">
    <property type="term" value="F:ubiquitin protein ligase binding"/>
    <property type="evidence" value="ECO:0007669"/>
    <property type="project" value="TreeGrafter"/>
</dbReference>
<feature type="region of interest" description="Disordered" evidence="1">
    <location>
        <begin position="80"/>
        <end position="105"/>
    </location>
</feature>
<dbReference type="InterPro" id="IPR050357">
    <property type="entry name" value="Arrestin_domain-protein"/>
</dbReference>
<dbReference type="InterPro" id="IPR014752">
    <property type="entry name" value="Arrestin-like_C"/>
</dbReference>
<feature type="compositionally biased region" description="Low complexity" evidence="1">
    <location>
        <begin position="7"/>
        <end position="46"/>
    </location>
</feature>
<organism evidence="3 4">
    <name type="scientific">Dioszegia hungarica</name>
    <dbReference type="NCBI Taxonomy" id="4972"/>
    <lineage>
        <taxon>Eukaryota</taxon>
        <taxon>Fungi</taxon>
        <taxon>Dikarya</taxon>
        <taxon>Basidiomycota</taxon>
        <taxon>Agaricomycotina</taxon>
        <taxon>Tremellomycetes</taxon>
        <taxon>Tremellales</taxon>
        <taxon>Bulleribasidiaceae</taxon>
        <taxon>Dioszegia</taxon>
    </lineage>
</organism>
<evidence type="ECO:0000256" key="1">
    <source>
        <dbReference type="SAM" id="MobiDB-lite"/>
    </source>
</evidence>
<dbReference type="PANTHER" id="PTHR11188">
    <property type="entry name" value="ARRESTIN DOMAIN CONTAINING PROTEIN"/>
    <property type="match status" value="1"/>
</dbReference>
<evidence type="ECO:0000313" key="3">
    <source>
        <dbReference type="EMBL" id="KAI9634136.1"/>
    </source>
</evidence>
<feature type="compositionally biased region" description="Low complexity" evidence="1">
    <location>
        <begin position="754"/>
        <end position="776"/>
    </location>
</feature>
<reference evidence="3" key="1">
    <citation type="journal article" date="2022" name="G3 (Bethesda)">
        <title>High quality genome of the basidiomycete yeast Dioszegia hungarica PDD-24b-2 isolated from cloud water.</title>
        <authorList>
            <person name="Jarrige D."/>
            <person name="Haridas S."/>
            <person name="Bleykasten-Grosshans C."/>
            <person name="Joly M."/>
            <person name="Nadalig T."/>
            <person name="Sancelme M."/>
            <person name="Vuilleumier S."/>
            <person name="Grigoriev I.V."/>
            <person name="Amato P."/>
            <person name="Bringel F."/>
        </authorList>
    </citation>
    <scope>NUCLEOTIDE SEQUENCE</scope>
    <source>
        <strain evidence="3">PDD-24b-2</strain>
    </source>
</reference>
<proteinExistence type="predicted"/>
<dbReference type="PANTHER" id="PTHR11188:SF17">
    <property type="entry name" value="FI21816P1"/>
    <property type="match status" value="1"/>
</dbReference>